<gene>
    <name evidence="1" type="ORF">APUU_70400S</name>
</gene>
<reference evidence="1" key="1">
    <citation type="submission" date="2021-01" db="EMBL/GenBank/DDBJ databases">
        <authorList>
            <consortium name="Aspergillus puulaauensis MK2 genome sequencing consortium"/>
            <person name="Kazuki M."/>
            <person name="Futagami T."/>
        </authorList>
    </citation>
    <scope>NUCLEOTIDE SEQUENCE</scope>
    <source>
        <strain evidence="1">MK2</strain>
    </source>
</reference>
<proteinExistence type="predicted"/>
<name>A0A7R7XW44_9EURO</name>
<dbReference type="OrthoDB" id="10515265at2759"/>
<sequence>MRRVCVSSHFTSTSRSNNTGIIFGQLGITCGWKSPGHDPRYFYLMTGLFLLTSPSPQDFGLACAYCGAPNPTLRLSTASAAVHFLPVIVVAFPLSSIGPMHVAASPVTASGWSASIDR</sequence>
<dbReference type="EMBL" id="AP024449">
    <property type="protein sequence ID" value="BCS28830.1"/>
    <property type="molecule type" value="Genomic_DNA"/>
</dbReference>
<protein>
    <submittedName>
        <fullName evidence="1">Uncharacterized protein</fullName>
    </submittedName>
</protein>
<keyword evidence="2" id="KW-1185">Reference proteome</keyword>
<dbReference type="KEGG" id="apuu:APUU_70400S"/>
<dbReference type="GeneID" id="64978827"/>
<dbReference type="AlphaFoldDB" id="A0A7R7XW44"/>
<dbReference type="Proteomes" id="UP000654913">
    <property type="component" value="Chromosome 7"/>
</dbReference>
<organism evidence="1 2">
    <name type="scientific">Aspergillus puulaauensis</name>
    <dbReference type="NCBI Taxonomy" id="1220207"/>
    <lineage>
        <taxon>Eukaryota</taxon>
        <taxon>Fungi</taxon>
        <taxon>Dikarya</taxon>
        <taxon>Ascomycota</taxon>
        <taxon>Pezizomycotina</taxon>
        <taxon>Eurotiomycetes</taxon>
        <taxon>Eurotiomycetidae</taxon>
        <taxon>Eurotiales</taxon>
        <taxon>Aspergillaceae</taxon>
        <taxon>Aspergillus</taxon>
    </lineage>
</organism>
<reference evidence="1" key="2">
    <citation type="submission" date="2021-02" db="EMBL/GenBank/DDBJ databases">
        <title>Aspergillus puulaauensis MK2 genome sequence.</title>
        <authorList>
            <person name="Futagami T."/>
            <person name="Mori K."/>
            <person name="Kadooka C."/>
            <person name="Tanaka T."/>
        </authorList>
    </citation>
    <scope>NUCLEOTIDE SEQUENCE</scope>
    <source>
        <strain evidence="1">MK2</strain>
    </source>
</reference>
<evidence type="ECO:0000313" key="1">
    <source>
        <dbReference type="EMBL" id="BCS28830.1"/>
    </source>
</evidence>
<evidence type="ECO:0000313" key="2">
    <source>
        <dbReference type="Proteomes" id="UP000654913"/>
    </source>
</evidence>
<accession>A0A7R7XW44</accession>
<dbReference type="RefSeq" id="XP_041561016.1">
    <property type="nucleotide sequence ID" value="XM_041695269.1"/>
</dbReference>